<dbReference type="InterPro" id="IPR001709">
    <property type="entry name" value="Flavoprot_Pyr_Nucl_cyt_Rdtase"/>
</dbReference>
<comment type="catalytic activity">
    <reaction evidence="13">
        <text>2 nitric oxide + NADPH + 2 O2 = 2 nitrate + NADP(+) + H(+)</text>
        <dbReference type="Rhea" id="RHEA:19465"/>
        <dbReference type="ChEBI" id="CHEBI:15378"/>
        <dbReference type="ChEBI" id="CHEBI:15379"/>
        <dbReference type="ChEBI" id="CHEBI:16480"/>
        <dbReference type="ChEBI" id="CHEBI:17632"/>
        <dbReference type="ChEBI" id="CHEBI:57783"/>
        <dbReference type="ChEBI" id="CHEBI:58349"/>
        <dbReference type="EC" id="1.14.12.17"/>
    </reaction>
</comment>
<evidence type="ECO:0000256" key="4">
    <source>
        <dbReference type="ARBA" id="ARBA00022575"/>
    </source>
</evidence>
<dbReference type="CDD" id="cd08922">
    <property type="entry name" value="FHb-globin"/>
    <property type="match status" value="1"/>
</dbReference>
<protein>
    <recommendedName>
        <fullName evidence="3">nitric oxide dioxygenase</fullName>
        <ecNumber evidence="3">1.14.12.17</ecNumber>
    </recommendedName>
</protein>
<dbReference type="PANTHER" id="PTHR43396">
    <property type="entry name" value="FLAVOHEMOPROTEIN"/>
    <property type="match status" value="1"/>
</dbReference>
<dbReference type="Gene3D" id="1.10.490.10">
    <property type="entry name" value="Globins"/>
    <property type="match status" value="1"/>
</dbReference>
<dbReference type="GO" id="GO:0008941">
    <property type="term" value="F:nitric oxide dioxygenase NAD(P)H activity"/>
    <property type="evidence" value="ECO:0007669"/>
    <property type="project" value="UniProtKB-EC"/>
</dbReference>
<accession>A0ABY6GLJ1</accession>
<evidence type="ECO:0000256" key="14">
    <source>
        <dbReference type="RuleBase" id="RU000356"/>
    </source>
</evidence>
<evidence type="ECO:0000256" key="3">
    <source>
        <dbReference type="ARBA" id="ARBA00012229"/>
    </source>
</evidence>
<evidence type="ECO:0000256" key="5">
    <source>
        <dbReference type="ARBA" id="ARBA00022617"/>
    </source>
</evidence>
<dbReference type="PRINTS" id="PR00410">
    <property type="entry name" value="PHEHYDRXLASE"/>
</dbReference>
<keyword evidence="17" id="KW-0560">Oxidoreductase</keyword>
<dbReference type="InterPro" id="IPR017927">
    <property type="entry name" value="FAD-bd_FR_type"/>
</dbReference>
<proteinExistence type="inferred from homology"/>
<dbReference type="Gene3D" id="3.40.50.80">
    <property type="entry name" value="Nucleotide-binding domain of ferredoxin-NADP reductase (FNR) module"/>
    <property type="match status" value="1"/>
</dbReference>
<dbReference type="PANTHER" id="PTHR43396:SF3">
    <property type="entry name" value="FLAVOHEMOPROTEIN"/>
    <property type="match status" value="1"/>
</dbReference>
<keyword evidence="5 14" id="KW-0349">Heme</keyword>
<evidence type="ECO:0000256" key="10">
    <source>
        <dbReference type="ARBA" id="ARBA00023027"/>
    </source>
</evidence>
<keyword evidence="4" id="KW-0216">Detoxification</keyword>
<comment type="similarity">
    <text evidence="2">In the C-terminal section; belongs to the flavoprotein pyridine nucleotide cytochrome reductase family.</text>
</comment>
<dbReference type="InterPro" id="IPR001433">
    <property type="entry name" value="OxRdtase_FAD/NAD-bd"/>
</dbReference>
<gene>
    <name evidence="17" type="primary">hmpA</name>
    <name evidence="17" type="ORF">N5W20_01780</name>
</gene>
<evidence type="ECO:0000256" key="1">
    <source>
        <dbReference type="ARBA" id="ARBA00001970"/>
    </source>
</evidence>
<dbReference type="CDD" id="cd06184">
    <property type="entry name" value="flavohem_like_fad_nad_binding"/>
    <property type="match status" value="1"/>
</dbReference>
<evidence type="ECO:0000313" key="17">
    <source>
        <dbReference type="EMBL" id="UYH51628.1"/>
    </source>
</evidence>
<dbReference type="PRINTS" id="PR00371">
    <property type="entry name" value="FPNCR"/>
</dbReference>
<evidence type="ECO:0000256" key="6">
    <source>
        <dbReference type="ARBA" id="ARBA00022621"/>
    </source>
</evidence>
<dbReference type="Pfam" id="PF00175">
    <property type="entry name" value="NAD_binding_1"/>
    <property type="match status" value="1"/>
</dbReference>
<comment type="catalytic activity">
    <reaction evidence="12">
        <text>2 nitric oxide + NADH + 2 O2 = 2 nitrate + NAD(+) + H(+)</text>
        <dbReference type="Rhea" id="RHEA:19469"/>
        <dbReference type="ChEBI" id="CHEBI:15378"/>
        <dbReference type="ChEBI" id="CHEBI:15379"/>
        <dbReference type="ChEBI" id="CHEBI:16480"/>
        <dbReference type="ChEBI" id="CHEBI:17632"/>
        <dbReference type="ChEBI" id="CHEBI:57540"/>
        <dbReference type="ChEBI" id="CHEBI:57945"/>
        <dbReference type="EC" id="1.14.12.17"/>
    </reaction>
</comment>
<evidence type="ECO:0000313" key="18">
    <source>
        <dbReference type="Proteomes" id="UP001163831"/>
    </source>
</evidence>
<evidence type="ECO:0000259" key="16">
    <source>
        <dbReference type="PROSITE" id="PS51384"/>
    </source>
</evidence>
<comment type="similarity">
    <text evidence="14">Belongs to the globin family.</text>
</comment>
<dbReference type="SUPFAM" id="SSF52343">
    <property type="entry name" value="Ferredoxin reductase-like, C-terminal NADP-linked domain"/>
    <property type="match status" value="1"/>
</dbReference>
<feature type="domain" description="Globin" evidence="15">
    <location>
        <begin position="4"/>
        <end position="140"/>
    </location>
</feature>
<evidence type="ECO:0000256" key="9">
    <source>
        <dbReference type="ARBA" id="ARBA00023004"/>
    </source>
</evidence>
<dbReference type="InterPro" id="IPR017938">
    <property type="entry name" value="Riboflavin_synthase-like_b-brl"/>
</dbReference>
<evidence type="ECO:0000256" key="11">
    <source>
        <dbReference type="ARBA" id="ARBA00025094"/>
    </source>
</evidence>
<keyword evidence="14" id="KW-0813">Transport</keyword>
<reference evidence="17" key="1">
    <citation type="submission" date="2022-10" db="EMBL/GenBank/DDBJ databases">
        <title>Candidatus Kirkpatrella diaphorinas gen. nov., sp. nov., an uncultured endosymbiont identified in a population of Diaphorina citri from Hawaii.</title>
        <authorList>
            <person name="Henry E.M."/>
            <person name="Carlson C.R."/>
            <person name="Kuo Y.-W."/>
        </authorList>
    </citation>
    <scope>NUCLEOTIDE SEQUENCE</scope>
    <source>
        <strain evidence="17">CADCRV1</strain>
    </source>
</reference>
<dbReference type="SUPFAM" id="SSF46458">
    <property type="entry name" value="Globin-like"/>
    <property type="match status" value="1"/>
</dbReference>
<organism evidence="17 18">
    <name type="scientific">Candidatus Kirkpatrickella diaphorinae</name>
    <dbReference type="NCBI Taxonomy" id="2984322"/>
    <lineage>
        <taxon>Bacteria</taxon>
        <taxon>Pseudomonadati</taxon>
        <taxon>Pseudomonadota</taxon>
        <taxon>Alphaproteobacteria</taxon>
        <taxon>Acetobacterales</taxon>
        <taxon>Acetobacteraceae</taxon>
        <taxon>Candidatus Kirkpatrickella</taxon>
    </lineage>
</organism>
<feature type="domain" description="FAD-binding FR-type" evidence="16">
    <location>
        <begin position="154"/>
        <end position="258"/>
    </location>
</feature>
<dbReference type="InterPro" id="IPR008333">
    <property type="entry name" value="Cbr1-like_FAD-bd_dom"/>
</dbReference>
<evidence type="ECO:0000256" key="12">
    <source>
        <dbReference type="ARBA" id="ARBA00048649"/>
    </source>
</evidence>
<dbReference type="RefSeq" id="WP_319807221.1">
    <property type="nucleotide sequence ID" value="NZ_CP107052.1"/>
</dbReference>
<evidence type="ECO:0000256" key="2">
    <source>
        <dbReference type="ARBA" id="ARBA00006401"/>
    </source>
</evidence>
<keyword evidence="9" id="KW-0408">Iron</keyword>
<dbReference type="InterPro" id="IPR039261">
    <property type="entry name" value="FNR_nucleotide-bd"/>
</dbReference>
<dbReference type="Proteomes" id="UP001163831">
    <property type="component" value="Chromosome"/>
</dbReference>
<keyword evidence="10" id="KW-0520">NAD</keyword>
<name>A0ABY6GLJ1_9PROT</name>
<dbReference type="PROSITE" id="PS01033">
    <property type="entry name" value="GLOBIN"/>
    <property type="match status" value="1"/>
</dbReference>
<evidence type="ECO:0000256" key="8">
    <source>
        <dbReference type="ARBA" id="ARBA00022857"/>
    </source>
</evidence>
<evidence type="ECO:0000256" key="13">
    <source>
        <dbReference type="ARBA" id="ARBA00049433"/>
    </source>
</evidence>
<dbReference type="Pfam" id="PF00042">
    <property type="entry name" value="Globin"/>
    <property type="match status" value="1"/>
</dbReference>
<dbReference type="InterPro" id="IPR009050">
    <property type="entry name" value="Globin-like_sf"/>
</dbReference>
<dbReference type="PROSITE" id="PS51384">
    <property type="entry name" value="FAD_FR"/>
    <property type="match status" value="1"/>
</dbReference>
<evidence type="ECO:0000259" key="15">
    <source>
        <dbReference type="PROSITE" id="PS01033"/>
    </source>
</evidence>
<dbReference type="InterPro" id="IPR000971">
    <property type="entry name" value="Globin"/>
</dbReference>
<dbReference type="EMBL" id="CP107052">
    <property type="protein sequence ID" value="UYH51628.1"/>
    <property type="molecule type" value="Genomic_DNA"/>
</dbReference>
<dbReference type="NCBIfam" id="NF009805">
    <property type="entry name" value="PRK13289.1"/>
    <property type="match status" value="1"/>
</dbReference>
<dbReference type="Pfam" id="PF00970">
    <property type="entry name" value="FAD_binding_6"/>
    <property type="match status" value="1"/>
</dbReference>
<dbReference type="SUPFAM" id="SSF63380">
    <property type="entry name" value="Riboflavin synthase domain-like"/>
    <property type="match status" value="1"/>
</dbReference>
<sequence length="401" mass="45104">MNASLDEKTRAILTACLPVLEADGMRIIKEMYARLLVKQEIRDLFNMSHQEDGRQIEALAYALKAFTRHIDDLSELKNMVERIAEKHVGLNIRPRHYPFVADALLGALADILGDRATSEIMEAWGKAYWFLAHILMDREAQIYHAKEVAPGSWTGWRSFTVRACVKESDLVMSLILAPSDGRPIMRHQPGQYLSIHLDIPSHGVALRHYSISSDPGHETYRISVRRAYKGLASSWLHEKARPGMLLQVSAPSGDFTLVEPMPKSIILLSAGIGLTPMMSMLGALSDAQTRRPVHYIHVTRSPETEVFAEDIPRHAQSGKIRADIFYSRSKPNRIDGAVRRHAGRLSPDWLKDQIDPEATCYICGPDKFVHDMVCILRACGLPKSRIRYEFFGLASVEDLVA</sequence>
<comment type="function">
    <text evidence="11">Is involved in NO detoxification in an aerobic process, termed nitric oxide dioxygenase (NOD) reaction that utilizes O(2) and NAD(P)H to convert NO to nitrate, which protects the bacterium from various noxious nitrogen compounds. Therefore, plays a central role in the inducible response to nitrosative stress.</text>
</comment>
<dbReference type="Gene3D" id="2.40.30.10">
    <property type="entry name" value="Translation factors"/>
    <property type="match status" value="1"/>
</dbReference>
<evidence type="ECO:0000256" key="7">
    <source>
        <dbReference type="ARBA" id="ARBA00022723"/>
    </source>
</evidence>
<keyword evidence="8" id="KW-0521">NADP</keyword>
<keyword evidence="18" id="KW-1185">Reference proteome</keyword>
<keyword evidence="6 14" id="KW-0561">Oxygen transport</keyword>
<dbReference type="EC" id="1.14.12.17" evidence="3"/>
<dbReference type="InterPro" id="IPR012292">
    <property type="entry name" value="Globin/Proto"/>
</dbReference>
<keyword evidence="7" id="KW-0479">Metal-binding</keyword>
<comment type="cofactor">
    <cofactor evidence="1">
        <name>heme b</name>
        <dbReference type="ChEBI" id="CHEBI:60344"/>
    </cofactor>
</comment>